<proteinExistence type="predicted"/>
<reference evidence="2 3" key="1">
    <citation type="submission" date="2014-06" db="EMBL/GenBank/DDBJ databases">
        <authorList>
            <person name="Swart Estienne"/>
        </authorList>
    </citation>
    <scope>NUCLEOTIDE SEQUENCE [LARGE SCALE GENOMIC DNA]</scope>
    <source>
        <strain evidence="2 3">130c</strain>
    </source>
</reference>
<accession>A0A077ZYB8</accession>
<dbReference type="AlphaFoldDB" id="A0A077ZYB8"/>
<dbReference type="Proteomes" id="UP000039865">
    <property type="component" value="Unassembled WGS sequence"/>
</dbReference>
<dbReference type="EMBL" id="CCKQ01003703">
    <property type="protein sequence ID" value="CDW74840.1"/>
    <property type="molecule type" value="Genomic_DNA"/>
</dbReference>
<feature type="region of interest" description="Disordered" evidence="1">
    <location>
        <begin position="450"/>
        <end position="478"/>
    </location>
</feature>
<feature type="region of interest" description="Disordered" evidence="1">
    <location>
        <begin position="411"/>
        <end position="437"/>
    </location>
</feature>
<name>A0A077ZYB8_STYLE</name>
<protein>
    <submittedName>
        <fullName evidence="2">Uncharacterized protein</fullName>
    </submittedName>
</protein>
<evidence type="ECO:0000313" key="3">
    <source>
        <dbReference type="Proteomes" id="UP000039865"/>
    </source>
</evidence>
<sequence length="511" mass="60097">MILIAFFAYRANVLFKIEDVKARKVLDPTIASYTLNYVIQKSNNETNVKIKTKRFWALYVNSYFDFKSFGNEINHYLDDSLYYDLERDRNKQTNVFVQKNMMKLQDDWVQYGQSQQKQFFQIQKAVITEDDNAFDNSLYIRVFFRMDKNYDVYERQIYSIGQLFGEVGGLKTTLFLVFSYIMSMYSSQLAQVLISSKIFQVTDKKNKKKSSKNDSLTKESSDQLGKELFSNDAEEISNNILTRKRFQFQSRKYCIKFFRYFKSIDKNGTSKLQRNYQQFEVAQTILRQELDVVNLIRRLRAVQFIMQSYLSPIERLSIIYNSQNVLNPKDSNLSQSDFNDFNEQNLIKILEKKENFKLNKRILKRKITDYLYDQDSNDKEKSNGAKGLLSSIIKTPKDYILRDIINGKHINKKSSSSGSKSTNTRVQSTRPHKEDSSCLMLKVQDLGFKSNSSKDKKRKSKFKIENASSSSKIKDQFDDIEDSQRHALKGQVVTYRSVKSYKKRKVEPFEI</sequence>
<organism evidence="2 3">
    <name type="scientific">Stylonychia lemnae</name>
    <name type="common">Ciliate</name>
    <dbReference type="NCBI Taxonomy" id="5949"/>
    <lineage>
        <taxon>Eukaryota</taxon>
        <taxon>Sar</taxon>
        <taxon>Alveolata</taxon>
        <taxon>Ciliophora</taxon>
        <taxon>Intramacronucleata</taxon>
        <taxon>Spirotrichea</taxon>
        <taxon>Stichotrichia</taxon>
        <taxon>Sporadotrichida</taxon>
        <taxon>Oxytrichidae</taxon>
        <taxon>Stylonychinae</taxon>
        <taxon>Stylonychia</taxon>
    </lineage>
</organism>
<evidence type="ECO:0000256" key="1">
    <source>
        <dbReference type="SAM" id="MobiDB-lite"/>
    </source>
</evidence>
<gene>
    <name evidence="2" type="primary">Contig3343.g3577</name>
    <name evidence="2" type="ORF">STYLEM_3823</name>
</gene>
<dbReference type="InParanoid" id="A0A077ZYB8"/>
<keyword evidence="3" id="KW-1185">Reference proteome</keyword>
<evidence type="ECO:0000313" key="2">
    <source>
        <dbReference type="EMBL" id="CDW74840.1"/>
    </source>
</evidence>